<dbReference type="EMBL" id="JANBUP010000426">
    <property type="protein sequence ID" value="KAJ2811498.1"/>
    <property type="molecule type" value="Genomic_DNA"/>
</dbReference>
<dbReference type="Proteomes" id="UP001140096">
    <property type="component" value="Unassembled WGS sequence"/>
</dbReference>
<evidence type="ECO:0000313" key="1">
    <source>
        <dbReference type="EMBL" id="KAJ2811498.1"/>
    </source>
</evidence>
<evidence type="ECO:0000313" key="2">
    <source>
        <dbReference type="Proteomes" id="UP001140096"/>
    </source>
</evidence>
<comment type="caution">
    <text evidence="1">The sequence shown here is derived from an EMBL/GenBank/DDBJ whole genome shotgun (WGS) entry which is preliminary data.</text>
</comment>
<organism evidence="1 2">
    <name type="scientific">Coemansia furcata</name>
    <dbReference type="NCBI Taxonomy" id="417177"/>
    <lineage>
        <taxon>Eukaryota</taxon>
        <taxon>Fungi</taxon>
        <taxon>Fungi incertae sedis</taxon>
        <taxon>Zoopagomycota</taxon>
        <taxon>Kickxellomycotina</taxon>
        <taxon>Kickxellomycetes</taxon>
        <taxon>Kickxellales</taxon>
        <taxon>Kickxellaceae</taxon>
        <taxon>Coemansia</taxon>
    </lineage>
</organism>
<accession>A0ACC1LLB6</accession>
<gene>
    <name evidence="1" type="ORF">H4S07_002028</name>
</gene>
<protein>
    <submittedName>
        <fullName evidence="1">Uncharacterized protein</fullName>
    </submittedName>
</protein>
<proteinExistence type="predicted"/>
<name>A0ACC1LLB6_9FUNG</name>
<sequence>MSKSKQQSTTNDNKPKDGMKHDAKTKDMPTKDMPKTAKGDHKDKPDMSPKLDKQDKHTRNKSDDKKTSKTK</sequence>
<reference evidence="1" key="1">
    <citation type="submission" date="2022-07" db="EMBL/GenBank/DDBJ databases">
        <title>Phylogenomic reconstructions and comparative analyses of Kickxellomycotina fungi.</title>
        <authorList>
            <person name="Reynolds N.K."/>
            <person name="Stajich J.E."/>
            <person name="Barry K."/>
            <person name="Grigoriev I.V."/>
            <person name="Crous P."/>
            <person name="Smith M.E."/>
        </authorList>
    </citation>
    <scope>NUCLEOTIDE SEQUENCE</scope>
    <source>
        <strain evidence="1">CBS 102833</strain>
    </source>
</reference>
<keyword evidence="2" id="KW-1185">Reference proteome</keyword>